<dbReference type="RefSeq" id="WP_229718911.1">
    <property type="nucleotide sequence ID" value="NZ_BMMH01000009.1"/>
</dbReference>
<evidence type="ECO:0000313" key="1">
    <source>
        <dbReference type="EMBL" id="GGL25018.1"/>
    </source>
</evidence>
<dbReference type="EMBL" id="BMMH01000009">
    <property type="protein sequence ID" value="GGL25018.1"/>
    <property type="molecule type" value="Genomic_DNA"/>
</dbReference>
<organism evidence="1 2">
    <name type="scientific">Nocardia jinanensis</name>
    <dbReference type="NCBI Taxonomy" id="382504"/>
    <lineage>
        <taxon>Bacteria</taxon>
        <taxon>Bacillati</taxon>
        <taxon>Actinomycetota</taxon>
        <taxon>Actinomycetes</taxon>
        <taxon>Mycobacteriales</taxon>
        <taxon>Nocardiaceae</taxon>
        <taxon>Nocardia</taxon>
    </lineage>
</organism>
<reference evidence="1" key="2">
    <citation type="submission" date="2020-09" db="EMBL/GenBank/DDBJ databases">
        <authorList>
            <person name="Sun Q."/>
            <person name="Zhou Y."/>
        </authorList>
    </citation>
    <scope>NUCLEOTIDE SEQUENCE</scope>
    <source>
        <strain evidence="1">CGMCC 4.3508</strain>
    </source>
</reference>
<dbReference type="AlphaFoldDB" id="A0A917VWT3"/>
<reference evidence="1" key="1">
    <citation type="journal article" date="2014" name="Int. J. Syst. Evol. Microbiol.">
        <title>Complete genome sequence of Corynebacterium casei LMG S-19264T (=DSM 44701T), isolated from a smear-ripened cheese.</title>
        <authorList>
            <consortium name="US DOE Joint Genome Institute (JGI-PGF)"/>
            <person name="Walter F."/>
            <person name="Albersmeier A."/>
            <person name="Kalinowski J."/>
            <person name="Ruckert C."/>
        </authorList>
    </citation>
    <scope>NUCLEOTIDE SEQUENCE</scope>
    <source>
        <strain evidence="1">CGMCC 4.3508</strain>
    </source>
</reference>
<proteinExistence type="predicted"/>
<comment type="caution">
    <text evidence="1">The sequence shown here is derived from an EMBL/GenBank/DDBJ whole genome shotgun (WGS) entry which is preliminary data.</text>
</comment>
<protein>
    <submittedName>
        <fullName evidence="1">Uncharacterized protein</fullName>
    </submittedName>
</protein>
<evidence type="ECO:0000313" key="2">
    <source>
        <dbReference type="Proteomes" id="UP000638263"/>
    </source>
</evidence>
<gene>
    <name evidence="1" type="ORF">GCM10011588_44840</name>
</gene>
<accession>A0A917VWT3</accession>
<name>A0A917VWT3_9NOCA</name>
<keyword evidence="2" id="KW-1185">Reference proteome</keyword>
<dbReference type="Proteomes" id="UP000638263">
    <property type="component" value="Unassembled WGS sequence"/>
</dbReference>
<sequence length="62" mass="6308">MRGHSLGNGGATYGSWTYAVGSQDGAHMLTSNMNGDWTGSGPFDDVLAAEFCPAEPSDGTPG</sequence>